<dbReference type="Proteomes" id="UP001292094">
    <property type="component" value="Unassembled WGS sequence"/>
</dbReference>
<feature type="compositionally biased region" description="Basic and acidic residues" evidence="1">
    <location>
        <begin position="1"/>
        <end position="11"/>
    </location>
</feature>
<feature type="compositionally biased region" description="Polar residues" evidence="1">
    <location>
        <begin position="44"/>
        <end position="54"/>
    </location>
</feature>
<accession>A0AAE1UDG4</accession>
<organism evidence="2 3">
    <name type="scientific">Petrolisthes manimaculis</name>
    <dbReference type="NCBI Taxonomy" id="1843537"/>
    <lineage>
        <taxon>Eukaryota</taxon>
        <taxon>Metazoa</taxon>
        <taxon>Ecdysozoa</taxon>
        <taxon>Arthropoda</taxon>
        <taxon>Crustacea</taxon>
        <taxon>Multicrustacea</taxon>
        <taxon>Malacostraca</taxon>
        <taxon>Eumalacostraca</taxon>
        <taxon>Eucarida</taxon>
        <taxon>Decapoda</taxon>
        <taxon>Pleocyemata</taxon>
        <taxon>Anomura</taxon>
        <taxon>Galatheoidea</taxon>
        <taxon>Porcellanidae</taxon>
        <taxon>Petrolisthes</taxon>
    </lineage>
</organism>
<dbReference type="EMBL" id="JAWZYT010001134">
    <property type="protein sequence ID" value="KAK4315155.1"/>
    <property type="molecule type" value="Genomic_DNA"/>
</dbReference>
<dbReference type="AlphaFoldDB" id="A0AAE1UDG4"/>
<protein>
    <submittedName>
        <fullName evidence="2">Uncharacterized protein</fullName>
    </submittedName>
</protein>
<evidence type="ECO:0000313" key="3">
    <source>
        <dbReference type="Proteomes" id="UP001292094"/>
    </source>
</evidence>
<keyword evidence="3" id="KW-1185">Reference proteome</keyword>
<evidence type="ECO:0000256" key="1">
    <source>
        <dbReference type="SAM" id="MobiDB-lite"/>
    </source>
</evidence>
<feature type="region of interest" description="Disordered" evidence="1">
    <location>
        <begin position="1"/>
        <end position="63"/>
    </location>
</feature>
<reference evidence="2" key="1">
    <citation type="submission" date="2023-11" db="EMBL/GenBank/DDBJ databases">
        <title>Genome assemblies of two species of porcelain crab, Petrolisthes cinctipes and Petrolisthes manimaculis (Anomura: Porcellanidae).</title>
        <authorList>
            <person name="Angst P."/>
        </authorList>
    </citation>
    <scope>NUCLEOTIDE SEQUENCE</scope>
    <source>
        <strain evidence="2">PB745_02</strain>
        <tissue evidence="2">Gill</tissue>
    </source>
</reference>
<name>A0AAE1UDG4_9EUCA</name>
<feature type="compositionally biased region" description="Basic residues" evidence="1">
    <location>
        <begin position="22"/>
        <end position="36"/>
    </location>
</feature>
<sequence>MERSRIRDCQRRVRQLHSSMQHGKHQPSRNTHRRVPSRGPIANTKRSGIPSPQNRGPKGGEWLASTNYLYLTYNAESHD</sequence>
<gene>
    <name evidence="2" type="ORF">Pmani_013604</name>
</gene>
<proteinExistence type="predicted"/>
<comment type="caution">
    <text evidence="2">The sequence shown here is derived from an EMBL/GenBank/DDBJ whole genome shotgun (WGS) entry which is preliminary data.</text>
</comment>
<evidence type="ECO:0000313" key="2">
    <source>
        <dbReference type="EMBL" id="KAK4315155.1"/>
    </source>
</evidence>